<organism evidence="1 2">
    <name type="scientific">Methanospirillum purgamenti</name>
    <dbReference type="NCBI Taxonomy" id="2834276"/>
    <lineage>
        <taxon>Archaea</taxon>
        <taxon>Methanobacteriati</taxon>
        <taxon>Methanobacteriota</taxon>
        <taxon>Stenosarchaea group</taxon>
        <taxon>Methanomicrobia</taxon>
        <taxon>Methanomicrobiales</taxon>
        <taxon>Methanospirillaceae</taxon>
        <taxon>Methanospirillum</taxon>
    </lineage>
</organism>
<name>A0A8E7B3W5_9EURY</name>
<reference evidence="1 2" key="1">
    <citation type="submission" date="2021-05" db="EMBL/GenBank/DDBJ databases">
        <title>A novel Methanospirillum isolate from a pyrite-forming mixed culture.</title>
        <authorList>
            <person name="Bunk B."/>
            <person name="Sproer C."/>
            <person name="Spring S."/>
            <person name="Pester M."/>
        </authorList>
    </citation>
    <scope>NUCLEOTIDE SEQUENCE [LARGE SCALE GENOMIC DNA]</scope>
    <source>
        <strain evidence="1 2">J.3.6.1-F.2.7.3</strain>
    </source>
</reference>
<sequence length="124" mass="13627">MNYGILAGTQDESALHKYSGVFNGSEAGGMPVENDMEMMIDLLEKTGIDTSYGEDGGSIFSMVDISLTRIIDSLSSGDIEGFMDIPLIKETLAYFHINVDDIVLSPNETPKTMEAIDNYAKRYE</sequence>
<dbReference type="RefSeq" id="WP_214420809.1">
    <property type="nucleotide sequence ID" value="NZ_CP075546.1"/>
</dbReference>
<keyword evidence="2" id="KW-1185">Reference proteome</keyword>
<gene>
    <name evidence="1" type="ORF">KHC33_05935</name>
</gene>
<dbReference type="Proteomes" id="UP000680656">
    <property type="component" value="Chromosome"/>
</dbReference>
<dbReference type="AlphaFoldDB" id="A0A8E7B3W5"/>
<dbReference type="GeneID" id="65096705"/>
<protein>
    <submittedName>
        <fullName evidence="1">Uncharacterized protein</fullName>
    </submittedName>
</protein>
<dbReference type="KEGG" id="mrtj:KHC33_05935"/>
<proteinExistence type="predicted"/>
<dbReference type="EMBL" id="CP075546">
    <property type="protein sequence ID" value="QVV90032.1"/>
    <property type="molecule type" value="Genomic_DNA"/>
</dbReference>
<accession>A0A8E7B3W5</accession>
<evidence type="ECO:0000313" key="2">
    <source>
        <dbReference type="Proteomes" id="UP000680656"/>
    </source>
</evidence>
<evidence type="ECO:0000313" key="1">
    <source>
        <dbReference type="EMBL" id="QVV90032.1"/>
    </source>
</evidence>